<gene>
    <name evidence="2" type="ORF">Taro_026222</name>
</gene>
<protein>
    <submittedName>
        <fullName evidence="2">Uncharacterized protein</fullName>
    </submittedName>
</protein>
<sequence>MRCVFGLHLTYMFFLGRPLVSTLLDLVSTHCPKSAQKVPDSILQKATSLAYTENIFMPIMVNQKKEGPVVNVGARTRSKAKAIAGDPSGYSSS</sequence>
<name>A0A843VGI6_COLES</name>
<feature type="chain" id="PRO_5032629472" evidence="1">
    <location>
        <begin position="23"/>
        <end position="93"/>
    </location>
</feature>
<organism evidence="2 3">
    <name type="scientific">Colocasia esculenta</name>
    <name type="common">Wild taro</name>
    <name type="synonym">Arum esculentum</name>
    <dbReference type="NCBI Taxonomy" id="4460"/>
    <lineage>
        <taxon>Eukaryota</taxon>
        <taxon>Viridiplantae</taxon>
        <taxon>Streptophyta</taxon>
        <taxon>Embryophyta</taxon>
        <taxon>Tracheophyta</taxon>
        <taxon>Spermatophyta</taxon>
        <taxon>Magnoliopsida</taxon>
        <taxon>Liliopsida</taxon>
        <taxon>Araceae</taxon>
        <taxon>Aroideae</taxon>
        <taxon>Colocasieae</taxon>
        <taxon>Colocasia</taxon>
    </lineage>
</organism>
<proteinExistence type="predicted"/>
<reference evidence="2" key="1">
    <citation type="submission" date="2017-07" db="EMBL/GenBank/DDBJ databases">
        <title>Taro Niue Genome Assembly and Annotation.</title>
        <authorList>
            <person name="Atibalentja N."/>
            <person name="Keating K."/>
            <person name="Fields C.J."/>
        </authorList>
    </citation>
    <scope>NUCLEOTIDE SEQUENCE</scope>
    <source>
        <strain evidence="2">Niue_2</strain>
        <tissue evidence="2">Leaf</tissue>
    </source>
</reference>
<accession>A0A843VGI6</accession>
<evidence type="ECO:0000313" key="2">
    <source>
        <dbReference type="EMBL" id="MQL93577.1"/>
    </source>
</evidence>
<keyword evidence="3" id="KW-1185">Reference proteome</keyword>
<dbReference type="EMBL" id="NMUH01001577">
    <property type="protein sequence ID" value="MQL93577.1"/>
    <property type="molecule type" value="Genomic_DNA"/>
</dbReference>
<feature type="signal peptide" evidence="1">
    <location>
        <begin position="1"/>
        <end position="22"/>
    </location>
</feature>
<evidence type="ECO:0000256" key="1">
    <source>
        <dbReference type="SAM" id="SignalP"/>
    </source>
</evidence>
<evidence type="ECO:0000313" key="3">
    <source>
        <dbReference type="Proteomes" id="UP000652761"/>
    </source>
</evidence>
<comment type="caution">
    <text evidence="2">The sequence shown here is derived from an EMBL/GenBank/DDBJ whole genome shotgun (WGS) entry which is preliminary data.</text>
</comment>
<dbReference type="AlphaFoldDB" id="A0A843VGI6"/>
<dbReference type="Proteomes" id="UP000652761">
    <property type="component" value="Unassembled WGS sequence"/>
</dbReference>
<keyword evidence="1" id="KW-0732">Signal</keyword>